<gene>
    <name evidence="7" type="ORF">Vau01_069200</name>
</gene>
<dbReference type="InterPro" id="IPR000086">
    <property type="entry name" value="NUDIX_hydrolase_dom"/>
</dbReference>
<dbReference type="RefSeq" id="WP_204001624.1">
    <property type="nucleotide sequence ID" value="NZ_BOPG01000046.1"/>
</dbReference>
<organism evidence="7 8">
    <name type="scientific">Virgisporangium aurantiacum</name>
    <dbReference type="NCBI Taxonomy" id="175570"/>
    <lineage>
        <taxon>Bacteria</taxon>
        <taxon>Bacillati</taxon>
        <taxon>Actinomycetota</taxon>
        <taxon>Actinomycetes</taxon>
        <taxon>Micromonosporales</taxon>
        <taxon>Micromonosporaceae</taxon>
        <taxon>Virgisporangium</taxon>
    </lineage>
</organism>
<dbReference type="PANTHER" id="PTHR43046:SF12">
    <property type="entry name" value="GDP-MANNOSE MANNOSYL HYDROLASE"/>
    <property type="match status" value="1"/>
</dbReference>
<evidence type="ECO:0000256" key="1">
    <source>
        <dbReference type="ARBA" id="ARBA00001946"/>
    </source>
</evidence>
<dbReference type="PRINTS" id="PR00502">
    <property type="entry name" value="NUDIXFAMILY"/>
</dbReference>
<dbReference type="Pfam" id="PF00293">
    <property type="entry name" value="NUDIX"/>
    <property type="match status" value="1"/>
</dbReference>
<dbReference type="SUPFAM" id="SSF55811">
    <property type="entry name" value="Nudix"/>
    <property type="match status" value="1"/>
</dbReference>
<dbReference type="Gene3D" id="3.90.79.10">
    <property type="entry name" value="Nucleoside Triphosphate Pyrophosphohydrolase"/>
    <property type="match status" value="1"/>
</dbReference>
<evidence type="ECO:0000256" key="4">
    <source>
        <dbReference type="ARBA" id="ARBA00022842"/>
    </source>
</evidence>
<feature type="domain" description="Nudix hydrolase" evidence="6">
    <location>
        <begin position="4"/>
        <end position="150"/>
    </location>
</feature>
<keyword evidence="8" id="KW-1185">Reference proteome</keyword>
<dbReference type="InterPro" id="IPR020476">
    <property type="entry name" value="Nudix_hydrolase"/>
</dbReference>
<dbReference type="InterPro" id="IPR015797">
    <property type="entry name" value="NUDIX_hydrolase-like_dom_sf"/>
</dbReference>
<evidence type="ECO:0000313" key="7">
    <source>
        <dbReference type="EMBL" id="GIJ59404.1"/>
    </source>
</evidence>
<dbReference type="InterPro" id="IPR020084">
    <property type="entry name" value="NUDIX_hydrolase_CS"/>
</dbReference>
<comment type="caution">
    <text evidence="7">The sequence shown here is derived from an EMBL/GenBank/DDBJ whole genome shotgun (WGS) entry which is preliminary data.</text>
</comment>
<keyword evidence="4" id="KW-0460">Magnesium</keyword>
<evidence type="ECO:0000256" key="5">
    <source>
        <dbReference type="RuleBase" id="RU003476"/>
    </source>
</evidence>
<evidence type="ECO:0000313" key="8">
    <source>
        <dbReference type="Proteomes" id="UP000612585"/>
    </source>
</evidence>
<dbReference type="EMBL" id="BOPG01000046">
    <property type="protein sequence ID" value="GIJ59404.1"/>
    <property type="molecule type" value="Genomic_DNA"/>
</dbReference>
<dbReference type="PROSITE" id="PS51462">
    <property type="entry name" value="NUDIX"/>
    <property type="match status" value="1"/>
</dbReference>
<comment type="similarity">
    <text evidence="2 5">Belongs to the Nudix hydrolase family.</text>
</comment>
<dbReference type="PROSITE" id="PS00893">
    <property type="entry name" value="NUDIX_BOX"/>
    <property type="match status" value="1"/>
</dbReference>
<keyword evidence="3 5" id="KW-0378">Hydrolase</keyword>
<accession>A0A8J3Z8E2</accession>
<dbReference type="PANTHER" id="PTHR43046">
    <property type="entry name" value="GDP-MANNOSE MANNOSYL HYDROLASE"/>
    <property type="match status" value="1"/>
</dbReference>
<evidence type="ECO:0000259" key="6">
    <source>
        <dbReference type="PROSITE" id="PS51462"/>
    </source>
</evidence>
<evidence type="ECO:0000256" key="2">
    <source>
        <dbReference type="ARBA" id="ARBA00005582"/>
    </source>
</evidence>
<reference evidence="7" key="1">
    <citation type="submission" date="2021-01" db="EMBL/GenBank/DDBJ databases">
        <title>Whole genome shotgun sequence of Virgisporangium aurantiacum NBRC 16421.</title>
        <authorList>
            <person name="Komaki H."/>
            <person name="Tamura T."/>
        </authorList>
    </citation>
    <scope>NUCLEOTIDE SEQUENCE</scope>
    <source>
        <strain evidence="7">NBRC 16421</strain>
    </source>
</reference>
<dbReference type="Proteomes" id="UP000612585">
    <property type="component" value="Unassembled WGS sequence"/>
</dbReference>
<proteinExistence type="inferred from homology"/>
<protein>
    <submittedName>
        <fullName evidence="7">DNA mismatch repair protein MutT</fullName>
    </submittedName>
</protein>
<evidence type="ECO:0000256" key="3">
    <source>
        <dbReference type="ARBA" id="ARBA00022801"/>
    </source>
</evidence>
<comment type="cofactor">
    <cofactor evidence="1">
        <name>Mg(2+)</name>
        <dbReference type="ChEBI" id="CHEBI:18420"/>
    </cofactor>
</comment>
<dbReference type="AlphaFoldDB" id="A0A8J3Z8E2"/>
<dbReference type="GO" id="GO:0016787">
    <property type="term" value="F:hydrolase activity"/>
    <property type="evidence" value="ECO:0007669"/>
    <property type="project" value="UniProtKB-KW"/>
</dbReference>
<name>A0A8J3Z8E2_9ACTN</name>
<sequence>MPEYRRRSARVLLVDGKDRLLLLKALPDIAFPDKAWSWITPGGGVNAGEPLAAAAVREAREEVGLAITEADLVGPVAYGAGHVVTTWASGIFRDDYFLVRVDAHEVDTSAMEEFEAGNHLGHRWWTVEELESTTDAIVPFGLAGLLTDILAGRVPVEPVELPWHH</sequence>